<dbReference type="PANTHER" id="PTHR21294">
    <property type="entry name" value="ELECTRON TRANSFER FLAVOPROTEIN BETA-SUBUNIT"/>
    <property type="match status" value="1"/>
</dbReference>
<comment type="subunit">
    <text evidence="2">Heterodimer of an alpha and a beta subunit.</text>
</comment>
<dbReference type="Gene3D" id="3.40.50.620">
    <property type="entry name" value="HUPs"/>
    <property type="match status" value="1"/>
</dbReference>
<dbReference type="Pfam" id="PF01012">
    <property type="entry name" value="ETF"/>
    <property type="match status" value="1"/>
</dbReference>
<evidence type="ECO:0000256" key="3">
    <source>
        <dbReference type="ARBA" id="ARBA00025649"/>
    </source>
</evidence>
<dbReference type="PIRSF" id="PIRSF000090">
    <property type="entry name" value="Beta-ETF"/>
    <property type="match status" value="1"/>
</dbReference>
<dbReference type="RefSeq" id="WP_092631220.1">
    <property type="nucleotide sequence ID" value="NZ_FNFM01000012.1"/>
</dbReference>
<sequence length="254" mass="27091">MKILVCIKRVPAPGGKLPLTEDGTDIDTRHIGFTIGPHEECAVEEAVRLADEHGGEVTVLSAGPPDVAQQLRYALSMGAHTGVLVEQTTQAPETTAVVLAEAIGTLEAEKGTFDLLLFGNESADAGNYQVGIRVACALGRPVVGGIKGIRIPDESTQVFLRREGADGIETYQAPLPAVAAVKEGLNLPRYPTIKGRLRAKKAFLRTIRPEVSPGNLRTLRLRQPPEQEQETVVLGHGTDAAESVVDLLTRKGLV</sequence>
<reference evidence="6" key="1">
    <citation type="submission" date="2016-10" db="EMBL/GenBank/DDBJ databases">
        <authorList>
            <person name="Varghese N."/>
            <person name="Submissions S."/>
        </authorList>
    </citation>
    <scope>NUCLEOTIDE SEQUENCE [LARGE SCALE GENOMIC DNA]</scope>
    <source>
        <strain evidence="6">DSM 45460</strain>
    </source>
</reference>
<dbReference type="OrthoDB" id="9781325at2"/>
<dbReference type="AlphaFoldDB" id="A0A1G9EI07"/>
<accession>A0A1G9EI07</accession>
<keyword evidence="6" id="KW-1185">Reference proteome</keyword>
<dbReference type="InterPro" id="IPR014729">
    <property type="entry name" value="Rossmann-like_a/b/a_fold"/>
</dbReference>
<comment type="function">
    <text evidence="3">The electron transfer flavoprotein serves as a specific electron acceptor for other dehydrogenases. It transfers the electrons to the main respiratory chain via ETF-ubiquinone oxidoreductase (ETF dehydrogenase).</text>
</comment>
<dbReference type="InterPro" id="IPR012255">
    <property type="entry name" value="ETF_b"/>
</dbReference>
<feature type="domain" description="Electron transfer flavoprotein alpha/beta-subunit N-terminal" evidence="4">
    <location>
        <begin position="23"/>
        <end position="207"/>
    </location>
</feature>
<evidence type="ECO:0000256" key="2">
    <source>
        <dbReference type="ARBA" id="ARBA00011355"/>
    </source>
</evidence>
<protein>
    <submittedName>
        <fullName evidence="5">Electron transfer flavoprotein beta subunit</fullName>
    </submittedName>
</protein>
<evidence type="ECO:0000256" key="1">
    <source>
        <dbReference type="ARBA" id="ARBA00001974"/>
    </source>
</evidence>
<dbReference type="SUPFAM" id="SSF52402">
    <property type="entry name" value="Adenine nucleotide alpha hydrolases-like"/>
    <property type="match status" value="1"/>
</dbReference>
<dbReference type="GO" id="GO:0009055">
    <property type="term" value="F:electron transfer activity"/>
    <property type="evidence" value="ECO:0007669"/>
    <property type="project" value="InterPro"/>
</dbReference>
<dbReference type="SMART" id="SM00893">
    <property type="entry name" value="ETF"/>
    <property type="match status" value="1"/>
</dbReference>
<gene>
    <name evidence="5" type="ORF">SAMN04487820_11264</name>
</gene>
<proteinExistence type="predicted"/>
<dbReference type="InterPro" id="IPR033948">
    <property type="entry name" value="ETF_beta_N"/>
</dbReference>
<comment type="cofactor">
    <cofactor evidence="1">
        <name>FAD</name>
        <dbReference type="ChEBI" id="CHEBI:57692"/>
    </cofactor>
</comment>
<dbReference type="EMBL" id="FNFM01000012">
    <property type="protein sequence ID" value="SDK75728.1"/>
    <property type="molecule type" value="Genomic_DNA"/>
</dbReference>
<dbReference type="CDD" id="cd01714">
    <property type="entry name" value="ETF_beta"/>
    <property type="match status" value="1"/>
</dbReference>
<evidence type="ECO:0000259" key="4">
    <source>
        <dbReference type="SMART" id="SM00893"/>
    </source>
</evidence>
<name>A0A1G9EI07_ACTMZ</name>
<evidence type="ECO:0000313" key="5">
    <source>
        <dbReference type="EMBL" id="SDK75728.1"/>
    </source>
</evidence>
<dbReference type="InterPro" id="IPR014730">
    <property type="entry name" value="ETF_a/b_N"/>
</dbReference>
<dbReference type="Proteomes" id="UP000199213">
    <property type="component" value="Unassembled WGS sequence"/>
</dbReference>
<evidence type="ECO:0000313" key="6">
    <source>
        <dbReference type="Proteomes" id="UP000199213"/>
    </source>
</evidence>
<organism evidence="5 6">
    <name type="scientific">Actinopolyspora mzabensis</name>
    <dbReference type="NCBI Taxonomy" id="995066"/>
    <lineage>
        <taxon>Bacteria</taxon>
        <taxon>Bacillati</taxon>
        <taxon>Actinomycetota</taxon>
        <taxon>Actinomycetes</taxon>
        <taxon>Actinopolysporales</taxon>
        <taxon>Actinopolysporaceae</taxon>
        <taxon>Actinopolyspora</taxon>
    </lineage>
</organism>